<dbReference type="SUPFAM" id="SSF55811">
    <property type="entry name" value="Nudix"/>
    <property type="match status" value="1"/>
</dbReference>
<name>A0A8H7VCG9_9FUNG</name>
<dbReference type="PANTHER" id="PTHR12629">
    <property type="entry name" value="DIPHOSPHOINOSITOL POLYPHOSPHATE PHOSPHOHYDROLASE"/>
    <property type="match status" value="1"/>
</dbReference>
<dbReference type="GO" id="GO:0008486">
    <property type="term" value="F:diphosphoinositol-polyphosphate diphosphatase activity"/>
    <property type="evidence" value="ECO:0007669"/>
    <property type="project" value="TreeGrafter"/>
</dbReference>
<dbReference type="Proteomes" id="UP000650833">
    <property type="component" value="Unassembled WGS sequence"/>
</dbReference>
<dbReference type="Pfam" id="PF00293">
    <property type="entry name" value="NUDIX"/>
    <property type="match status" value="1"/>
</dbReference>
<dbReference type="PROSITE" id="PS51462">
    <property type="entry name" value="NUDIX"/>
    <property type="match status" value="1"/>
</dbReference>
<dbReference type="Gene3D" id="3.90.79.10">
    <property type="entry name" value="Nucleoside Triphosphate Pyrophosphohydrolase"/>
    <property type="match status" value="1"/>
</dbReference>
<dbReference type="OrthoDB" id="2011998at2759"/>
<accession>A0A8H7VCG9</accession>
<dbReference type="InterPro" id="IPR015797">
    <property type="entry name" value="NUDIX_hydrolase-like_dom_sf"/>
</dbReference>
<feature type="region of interest" description="Disordered" evidence="3">
    <location>
        <begin position="1"/>
        <end position="27"/>
    </location>
</feature>
<dbReference type="GO" id="GO:0000298">
    <property type="term" value="F:endopolyphosphatase activity"/>
    <property type="evidence" value="ECO:0007669"/>
    <property type="project" value="TreeGrafter"/>
</dbReference>
<evidence type="ECO:0000256" key="2">
    <source>
        <dbReference type="ARBA" id="ARBA00022801"/>
    </source>
</evidence>
<evidence type="ECO:0000313" key="6">
    <source>
        <dbReference type="Proteomes" id="UP000650833"/>
    </source>
</evidence>
<protein>
    <recommendedName>
        <fullName evidence="4">Nudix hydrolase domain-containing protein</fullName>
    </recommendedName>
</protein>
<comment type="caution">
    <text evidence="5">The sequence shown here is derived from an EMBL/GenBank/DDBJ whole genome shotgun (WGS) entry which is preliminary data.</text>
</comment>
<dbReference type="GO" id="GO:0034431">
    <property type="term" value="F:bis(5'-adenosyl)-hexaphosphatase activity"/>
    <property type="evidence" value="ECO:0007669"/>
    <property type="project" value="TreeGrafter"/>
</dbReference>
<feature type="compositionally biased region" description="Polar residues" evidence="3">
    <location>
        <begin position="7"/>
        <end position="17"/>
    </location>
</feature>
<feature type="domain" description="Nudix hydrolase" evidence="4">
    <location>
        <begin position="29"/>
        <end position="157"/>
    </location>
</feature>
<keyword evidence="1" id="KW-0479">Metal-binding</keyword>
<evidence type="ECO:0000259" key="4">
    <source>
        <dbReference type="PROSITE" id="PS51462"/>
    </source>
</evidence>
<dbReference type="AlphaFoldDB" id="A0A8H7VCG9"/>
<dbReference type="GO" id="GO:1901909">
    <property type="term" value="P:diadenosine hexaphosphate catabolic process"/>
    <property type="evidence" value="ECO:0007669"/>
    <property type="project" value="TreeGrafter"/>
</dbReference>
<dbReference type="GO" id="GO:1901907">
    <property type="term" value="P:diadenosine pentaphosphate catabolic process"/>
    <property type="evidence" value="ECO:0007669"/>
    <property type="project" value="TreeGrafter"/>
</dbReference>
<organism evidence="5 6">
    <name type="scientific">Mucor plumbeus</name>
    <dbReference type="NCBI Taxonomy" id="97098"/>
    <lineage>
        <taxon>Eukaryota</taxon>
        <taxon>Fungi</taxon>
        <taxon>Fungi incertae sedis</taxon>
        <taxon>Mucoromycota</taxon>
        <taxon>Mucoromycotina</taxon>
        <taxon>Mucoromycetes</taxon>
        <taxon>Mucorales</taxon>
        <taxon>Mucorineae</taxon>
        <taxon>Mucoraceae</taxon>
        <taxon>Mucor</taxon>
    </lineage>
</organism>
<proteinExistence type="predicted"/>
<dbReference type="PANTHER" id="PTHR12629:SF0">
    <property type="entry name" value="DIPHOSPHOINOSITOL-POLYPHOSPHATE DIPHOSPHATASE"/>
    <property type="match status" value="1"/>
</dbReference>
<dbReference type="EMBL" id="JAEPRC010000032">
    <property type="protein sequence ID" value="KAG2213727.1"/>
    <property type="molecule type" value="Genomic_DNA"/>
</dbReference>
<evidence type="ECO:0000256" key="1">
    <source>
        <dbReference type="ARBA" id="ARBA00022723"/>
    </source>
</evidence>
<dbReference type="GO" id="GO:0005634">
    <property type="term" value="C:nucleus"/>
    <property type="evidence" value="ECO:0007669"/>
    <property type="project" value="TreeGrafter"/>
</dbReference>
<keyword evidence="2" id="KW-0378">Hydrolase</keyword>
<dbReference type="GO" id="GO:0046872">
    <property type="term" value="F:metal ion binding"/>
    <property type="evidence" value="ECO:0007669"/>
    <property type="project" value="UniProtKB-KW"/>
</dbReference>
<dbReference type="GO" id="GO:0005737">
    <property type="term" value="C:cytoplasm"/>
    <property type="evidence" value="ECO:0007669"/>
    <property type="project" value="TreeGrafter"/>
</dbReference>
<dbReference type="InterPro" id="IPR000086">
    <property type="entry name" value="NUDIX_hydrolase_dom"/>
</dbReference>
<dbReference type="GO" id="GO:1901911">
    <property type="term" value="P:adenosine 5'-(hexahydrogen pentaphosphate) catabolic process"/>
    <property type="evidence" value="ECO:0007669"/>
    <property type="project" value="TreeGrafter"/>
</dbReference>
<gene>
    <name evidence="5" type="ORF">INT46_009875</name>
</gene>
<evidence type="ECO:0000256" key="3">
    <source>
        <dbReference type="SAM" id="MobiDB-lite"/>
    </source>
</evidence>
<dbReference type="GO" id="GO:0071543">
    <property type="term" value="P:diphosphoinositol polyphosphate metabolic process"/>
    <property type="evidence" value="ECO:0007669"/>
    <property type="project" value="TreeGrafter"/>
</dbReference>
<dbReference type="GO" id="GO:0034432">
    <property type="term" value="F:bis(5'-adenosyl)-pentaphosphatase activity"/>
    <property type="evidence" value="ECO:0007669"/>
    <property type="project" value="TreeGrafter"/>
</dbReference>
<reference evidence="5" key="1">
    <citation type="submission" date="2020-12" db="EMBL/GenBank/DDBJ databases">
        <title>Metabolic potential, ecology and presence of endohyphal bacteria is reflected in genomic diversity of Mucoromycotina.</title>
        <authorList>
            <person name="Muszewska A."/>
            <person name="Okrasinska A."/>
            <person name="Steczkiewicz K."/>
            <person name="Drgas O."/>
            <person name="Orlowska M."/>
            <person name="Perlinska-Lenart U."/>
            <person name="Aleksandrzak-Piekarczyk T."/>
            <person name="Szatraj K."/>
            <person name="Zielenkiewicz U."/>
            <person name="Pilsyk S."/>
            <person name="Malc E."/>
            <person name="Mieczkowski P."/>
            <person name="Kruszewska J.S."/>
            <person name="Biernat P."/>
            <person name="Pawlowska J."/>
        </authorList>
    </citation>
    <scope>NUCLEOTIDE SEQUENCE</scope>
    <source>
        <strain evidence="5">CBS 226.32</strain>
    </source>
</reference>
<sequence>MPAIDNAATQPTTESPNATAEAEKKAKKPIRQAVGGLVIDTTNSKVLMLSSRKSEGVYRLPRGNCDENETPEQAVVRVLHDEAGIEVEGVTQRVGTYTEANKKGKIVGHHWMFEVTNPKLLDSWPALDRKRVWFTLEEAIAASADRHIARLALNSCSLSH</sequence>
<keyword evidence="6" id="KW-1185">Reference proteome</keyword>
<evidence type="ECO:0000313" key="5">
    <source>
        <dbReference type="EMBL" id="KAG2213727.1"/>
    </source>
</evidence>